<evidence type="ECO:0000256" key="9">
    <source>
        <dbReference type="SAM" id="Phobius"/>
    </source>
</evidence>
<comment type="function">
    <text evidence="8">Component of the cytochrome c oxidase, the last enzyme in the mitochondrial electron transport chain which drives oxidative phosphorylation. The respiratory chain contains 3 multisubunit complexes succinate dehydrogenase (complex II, CII), ubiquinol-cytochrome c oxidoreductase (cytochrome b-c1 complex, complex III, CIII) and cytochrome c oxidase (complex IV, CIV), that cooperate to transfer electrons derived from NADH and succinate to molecular oxygen, creating an electrochemical gradient over the inner membrane that drives transmembrane transport and the ATP synthase. Cytochrome c oxidase is the component of the respiratory chain that catalyzes the reduction of oxygen to water. Electrons originating from reduced cytochrome c in the intermembrane space (IMS) are transferred via the dinuclear copper A center (CU(A)) of subunit 2 and heme A of subunit 1 to the active site in subunit 1, a binuclear center (BNC) formed by heme A3 and copper B (CU(B)). The BNC reduces molecular oxygen to 2 water molecules using 4 electrons from cytochrome c in the IMS and 4 protons from the mitochondrial matrix.</text>
</comment>
<dbReference type="EMBL" id="MZ029090">
    <property type="protein sequence ID" value="QXV86734.1"/>
    <property type="molecule type" value="Genomic_DNA"/>
</dbReference>
<dbReference type="SUPFAM" id="SSF81452">
    <property type="entry name" value="Cytochrome c oxidase subunit III-like"/>
    <property type="match status" value="1"/>
</dbReference>
<feature type="transmembrane region" description="Helical" evidence="9">
    <location>
        <begin position="13"/>
        <end position="32"/>
    </location>
</feature>
<evidence type="ECO:0000256" key="2">
    <source>
        <dbReference type="ARBA" id="ARBA00010581"/>
    </source>
</evidence>
<dbReference type="PANTHER" id="PTHR11403">
    <property type="entry name" value="CYTOCHROME C OXIDASE SUBUNIT III"/>
    <property type="match status" value="1"/>
</dbReference>
<evidence type="ECO:0000256" key="6">
    <source>
        <dbReference type="ARBA" id="ARBA00022989"/>
    </source>
</evidence>
<dbReference type="GO" id="GO:0016020">
    <property type="term" value="C:membrane"/>
    <property type="evidence" value="ECO:0007669"/>
    <property type="project" value="UniProtKB-SubCell"/>
</dbReference>
<feature type="transmembrane region" description="Helical" evidence="9">
    <location>
        <begin position="127"/>
        <end position="149"/>
    </location>
</feature>
<organism evidence="11">
    <name type="scientific">Bisetocreagris titanium</name>
    <dbReference type="NCBI Taxonomy" id="2836860"/>
    <lineage>
        <taxon>Eukaryota</taxon>
        <taxon>Metazoa</taxon>
        <taxon>Ecdysozoa</taxon>
        <taxon>Arthropoda</taxon>
        <taxon>Chelicerata</taxon>
        <taxon>Arachnida</taxon>
        <taxon>Pseudoscorpiones</taxon>
        <taxon>Neobisioidea</taxon>
        <taxon>Neobisiidae</taxon>
        <taxon>Bisetocreagris</taxon>
    </lineage>
</organism>
<keyword evidence="7 9" id="KW-0472">Membrane</keyword>
<feature type="domain" description="Heme-copper oxidase subunit III family profile" evidence="10">
    <location>
        <begin position="4"/>
        <end position="261"/>
    </location>
</feature>
<dbReference type="GO" id="GO:0004129">
    <property type="term" value="F:cytochrome-c oxidase activity"/>
    <property type="evidence" value="ECO:0007669"/>
    <property type="project" value="InterPro"/>
</dbReference>
<dbReference type="PROSITE" id="PS50253">
    <property type="entry name" value="COX3"/>
    <property type="match status" value="1"/>
</dbReference>
<dbReference type="InterPro" id="IPR033945">
    <property type="entry name" value="Cyt_c_oxase_su3_dom"/>
</dbReference>
<evidence type="ECO:0000256" key="4">
    <source>
        <dbReference type="ARBA" id="ARBA00022692"/>
    </source>
</evidence>
<dbReference type="Gene3D" id="1.20.120.80">
    <property type="entry name" value="Cytochrome c oxidase, subunit III, four-helix bundle"/>
    <property type="match status" value="1"/>
</dbReference>
<reference evidence="11" key="1">
    <citation type="submission" date="2021-04" db="EMBL/GenBank/DDBJ databases">
        <title>The complete mitochondrial genome of Bisetocreagris titanium (Arachnida: Pseudoscorpiones: Neobisiidae).</title>
        <authorList>
            <person name="Zhao H."/>
            <person name="Chen H."/>
            <person name="Li Y."/>
        </authorList>
    </citation>
    <scope>NUCLEOTIDE SEQUENCE</scope>
</reference>
<evidence type="ECO:0000256" key="7">
    <source>
        <dbReference type="ARBA" id="ARBA00023136"/>
    </source>
</evidence>
<gene>
    <name evidence="11" type="primary">COX3</name>
</gene>
<protein>
    <recommendedName>
        <fullName evidence="3 8">Cytochrome c oxidase subunit 3</fullName>
    </recommendedName>
</protein>
<feature type="transmembrane region" description="Helical" evidence="9">
    <location>
        <begin position="194"/>
        <end position="219"/>
    </location>
</feature>
<evidence type="ECO:0000259" key="10">
    <source>
        <dbReference type="PROSITE" id="PS50253"/>
    </source>
</evidence>
<accession>A0A8F7KL66</accession>
<dbReference type="CDD" id="cd01665">
    <property type="entry name" value="Cyt_c_Oxidase_III"/>
    <property type="match status" value="1"/>
</dbReference>
<evidence type="ECO:0000256" key="1">
    <source>
        <dbReference type="ARBA" id="ARBA00004141"/>
    </source>
</evidence>
<keyword evidence="6 9" id="KW-1133">Transmembrane helix</keyword>
<evidence type="ECO:0000256" key="3">
    <source>
        <dbReference type="ARBA" id="ARBA00015944"/>
    </source>
</evidence>
<evidence type="ECO:0000256" key="8">
    <source>
        <dbReference type="RuleBase" id="RU003375"/>
    </source>
</evidence>
<dbReference type="GO" id="GO:0006123">
    <property type="term" value="P:mitochondrial electron transport, cytochrome c to oxygen"/>
    <property type="evidence" value="ECO:0007669"/>
    <property type="project" value="TreeGrafter"/>
</dbReference>
<dbReference type="Gene3D" id="1.10.287.70">
    <property type="match status" value="1"/>
</dbReference>
<dbReference type="InterPro" id="IPR013833">
    <property type="entry name" value="Cyt_c_oxidase_su3_a-hlx"/>
</dbReference>
<proteinExistence type="inferred from homology"/>
<feature type="transmembrane region" description="Helical" evidence="9">
    <location>
        <begin position="39"/>
        <end position="58"/>
    </location>
</feature>
<feature type="transmembrane region" description="Helical" evidence="9">
    <location>
        <begin position="161"/>
        <end position="182"/>
    </location>
</feature>
<dbReference type="InterPro" id="IPR024791">
    <property type="entry name" value="Cyt_c/ubiquinol_Oxase_su3"/>
</dbReference>
<comment type="subcellular location">
    <subcellularLocation>
        <location evidence="1">Membrane</location>
        <topology evidence="1">Multi-pass membrane protein</topology>
    </subcellularLocation>
</comment>
<feature type="transmembrane region" description="Helical" evidence="9">
    <location>
        <begin position="239"/>
        <end position="259"/>
    </location>
</feature>
<keyword evidence="5" id="KW-1278">Translocase</keyword>
<name>A0A8F7KL66_9ARAC</name>
<dbReference type="AlphaFoldDB" id="A0A8F7KL66"/>
<dbReference type="InterPro" id="IPR035973">
    <property type="entry name" value="Cyt_c_oxidase_su3-like_sf"/>
</dbReference>
<dbReference type="InterPro" id="IPR000298">
    <property type="entry name" value="Cyt_c_oxidase-like_su3"/>
</dbReference>
<keyword evidence="4 8" id="KW-0812">Transmembrane</keyword>
<dbReference type="GO" id="GO:0005739">
    <property type="term" value="C:mitochondrion"/>
    <property type="evidence" value="ECO:0007669"/>
    <property type="project" value="TreeGrafter"/>
</dbReference>
<dbReference type="Pfam" id="PF00510">
    <property type="entry name" value="COX3"/>
    <property type="match status" value="1"/>
</dbReference>
<evidence type="ECO:0000256" key="5">
    <source>
        <dbReference type="ARBA" id="ARBA00022967"/>
    </source>
</evidence>
<keyword evidence="8 11" id="KW-0496">Mitochondrion</keyword>
<geneLocation type="mitochondrion" evidence="11"/>
<sequence>MMMNLHSYHLVNLSPWPVMAGFGGLFLTLGFLTMIKIHFYLLFYISVINIIIVSVQWWKNIIIESTFLGCHTMKVTYSMKWGMITFIISEVLLFISFFWAFFYNSFIPMTTIGMKWPPFMIHVFNPLDVPLLNTMILLSSGVAATWSHFLIKSDLKTKANLTLLMAILLGVYFTMLQVWEYYQASFSIYDSIYSSLFFIMTGFHGFHVLVGTLFLIVALNRIIKSEFSNYHHFGLEASLWYWHFVDVVWLFLYFSIYYYKI</sequence>
<comment type="similarity">
    <text evidence="2 8">Belongs to the cytochrome c oxidase subunit 3 family.</text>
</comment>
<dbReference type="PANTHER" id="PTHR11403:SF7">
    <property type="entry name" value="CYTOCHROME C OXIDASE SUBUNIT 3"/>
    <property type="match status" value="1"/>
</dbReference>
<evidence type="ECO:0000313" key="11">
    <source>
        <dbReference type="EMBL" id="QXV86734.1"/>
    </source>
</evidence>
<feature type="transmembrane region" description="Helical" evidence="9">
    <location>
        <begin position="81"/>
        <end position="106"/>
    </location>
</feature>